<organism evidence="2 3">
    <name type="scientific">Phakopsora pachyrhizi</name>
    <name type="common">Asian soybean rust disease fungus</name>
    <dbReference type="NCBI Taxonomy" id="170000"/>
    <lineage>
        <taxon>Eukaryota</taxon>
        <taxon>Fungi</taxon>
        <taxon>Dikarya</taxon>
        <taxon>Basidiomycota</taxon>
        <taxon>Pucciniomycotina</taxon>
        <taxon>Pucciniomycetes</taxon>
        <taxon>Pucciniales</taxon>
        <taxon>Phakopsoraceae</taxon>
        <taxon>Phakopsora</taxon>
    </lineage>
</organism>
<evidence type="ECO:0000313" key="2">
    <source>
        <dbReference type="EMBL" id="CAH7688985.1"/>
    </source>
</evidence>
<evidence type="ECO:0000256" key="1">
    <source>
        <dbReference type="SAM" id="MobiDB-lite"/>
    </source>
</evidence>
<feature type="region of interest" description="Disordered" evidence="1">
    <location>
        <begin position="124"/>
        <end position="158"/>
    </location>
</feature>
<keyword evidence="3" id="KW-1185">Reference proteome</keyword>
<gene>
    <name evidence="2" type="ORF">PPACK8108_LOCUS24036</name>
</gene>
<dbReference type="EMBL" id="CALTRL010006035">
    <property type="protein sequence ID" value="CAH7688985.1"/>
    <property type="molecule type" value="Genomic_DNA"/>
</dbReference>
<sequence length="416" mass="46233">MEKGNNFDDFSNLFSQISADSLSQGVSQPSYSSDEVSDFLKLSPRSWFFGKDIASQPFSFSFEEFVPKKEQALSNQTGLRNFEMDTSLSAESIKLVSDLAQNITDEIAPSKGKKVSKTIVKKPHQRFCPPKGPRKQHRSGYRQVPGKDGTIKKGRPSKKDYVEAGVNIDMYSIQGAKLSGPTSCFDDLANSSFRPAKRTRMREAKTGSRSVKKVKTISEVKPQEFFSTTIESTPSNLTFNSDSSSSSQPNPIRDEDFIQLFQHELPGINSIPQLSQPPTQFLDIYTAGEALLTQGFGNQFSQALTPWSDFPPVNNRSFNPQGQSADQLSVSLFDLNQSFEKTPDQSFAWNPVDQGQPESYPIDLLHQMVLNESSGTYPVGTSSSDQQNLIFPDLSIFSQEVDSQNWNQFLQSVGAC</sequence>
<name>A0AAV0BR30_PHAPC</name>
<reference evidence="2" key="1">
    <citation type="submission" date="2022-06" db="EMBL/GenBank/DDBJ databases">
        <authorList>
            <consortium name="SYNGENTA / RWTH Aachen University"/>
        </authorList>
    </citation>
    <scope>NUCLEOTIDE SEQUENCE</scope>
</reference>
<dbReference type="AlphaFoldDB" id="A0AAV0BR30"/>
<accession>A0AAV0BR30</accession>
<proteinExistence type="predicted"/>
<evidence type="ECO:0000313" key="3">
    <source>
        <dbReference type="Proteomes" id="UP001153365"/>
    </source>
</evidence>
<comment type="caution">
    <text evidence="2">The sequence shown here is derived from an EMBL/GenBank/DDBJ whole genome shotgun (WGS) entry which is preliminary data.</text>
</comment>
<dbReference type="Proteomes" id="UP001153365">
    <property type="component" value="Unassembled WGS sequence"/>
</dbReference>
<protein>
    <submittedName>
        <fullName evidence="2">Uncharacterized protein</fullName>
    </submittedName>
</protein>